<accession>A0A1Y3B2T4</accession>
<keyword evidence="3" id="KW-0539">Nucleus</keyword>
<organism evidence="5 6">
    <name type="scientific">Euroglyphus maynei</name>
    <name type="common">Mayne's house dust mite</name>
    <dbReference type="NCBI Taxonomy" id="6958"/>
    <lineage>
        <taxon>Eukaryota</taxon>
        <taxon>Metazoa</taxon>
        <taxon>Ecdysozoa</taxon>
        <taxon>Arthropoda</taxon>
        <taxon>Chelicerata</taxon>
        <taxon>Arachnida</taxon>
        <taxon>Acari</taxon>
        <taxon>Acariformes</taxon>
        <taxon>Sarcoptiformes</taxon>
        <taxon>Astigmata</taxon>
        <taxon>Psoroptidia</taxon>
        <taxon>Analgoidea</taxon>
        <taxon>Pyroglyphidae</taxon>
        <taxon>Pyroglyphinae</taxon>
        <taxon>Euroglyphus</taxon>
    </lineage>
</organism>
<evidence type="ECO:0000256" key="4">
    <source>
        <dbReference type="SAM" id="MobiDB-lite"/>
    </source>
</evidence>
<dbReference type="PANTHER" id="PTHR14152">
    <property type="entry name" value="SQUAMOUS CELL CARCINOMA ANTIGEN RECOGNISED BY CYTOTOXIC T LYMPHOCYTES"/>
    <property type="match status" value="1"/>
</dbReference>
<dbReference type="GO" id="GO:0046540">
    <property type="term" value="C:U4/U6 x U5 tri-snRNP complex"/>
    <property type="evidence" value="ECO:0007669"/>
    <property type="project" value="TreeGrafter"/>
</dbReference>
<name>A0A1Y3B2T4_EURMA</name>
<reference evidence="5 6" key="1">
    <citation type="submission" date="2017-03" db="EMBL/GenBank/DDBJ databases">
        <title>Genome Survey of Euroglyphus maynei.</title>
        <authorList>
            <person name="Arlian L.G."/>
            <person name="Morgan M.S."/>
            <person name="Rider S.D."/>
        </authorList>
    </citation>
    <scope>NUCLEOTIDE SEQUENCE [LARGE SCALE GENOMIC DNA]</scope>
    <source>
        <strain evidence="5">Arlian Lab</strain>
        <tissue evidence="5">Whole body</tissue>
    </source>
</reference>
<feature type="non-terminal residue" evidence="5">
    <location>
        <position position="108"/>
    </location>
</feature>
<keyword evidence="6" id="KW-1185">Reference proteome</keyword>
<sequence>MTKGYLDKESAKSFGATTSVIQAQSYTIEEKFYDDDRIGGRRDRYSGSMQEFREKDGYHPDFKLDYVDEKGRMMNQKEAFRYLSHKFHGKGPGKNKIDKRMKKMEQES</sequence>
<evidence type="ECO:0000256" key="2">
    <source>
        <dbReference type="ARBA" id="ARBA00006076"/>
    </source>
</evidence>
<feature type="compositionally biased region" description="Basic residues" evidence="4">
    <location>
        <begin position="85"/>
        <end position="94"/>
    </location>
</feature>
<feature type="region of interest" description="Disordered" evidence="4">
    <location>
        <begin position="85"/>
        <end position="108"/>
    </location>
</feature>
<protein>
    <submittedName>
        <fullName evidence="5">Uncharacterized protein</fullName>
    </submittedName>
</protein>
<evidence type="ECO:0000313" key="5">
    <source>
        <dbReference type="EMBL" id="OTF75119.1"/>
    </source>
</evidence>
<evidence type="ECO:0000256" key="1">
    <source>
        <dbReference type="ARBA" id="ARBA00004123"/>
    </source>
</evidence>
<dbReference type="Pfam" id="PF03343">
    <property type="entry name" value="SART-1"/>
    <property type="match status" value="1"/>
</dbReference>
<comment type="caution">
    <text evidence="5">The sequence shown here is derived from an EMBL/GenBank/DDBJ whole genome shotgun (WGS) entry which is preliminary data.</text>
</comment>
<gene>
    <name evidence="5" type="ORF">BLA29_011665</name>
</gene>
<evidence type="ECO:0000313" key="6">
    <source>
        <dbReference type="Proteomes" id="UP000194236"/>
    </source>
</evidence>
<dbReference type="AlphaFoldDB" id="A0A1Y3B2T4"/>
<comment type="subcellular location">
    <subcellularLocation>
        <location evidence="1">Nucleus</location>
    </subcellularLocation>
</comment>
<evidence type="ECO:0000256" key="3">
    <source>
        <dbReference type="ARBA" id="ARBA00023242"/>
    </source>
</evidence>
<dbReference type="GO" id="GO:0000481">
    <property type="term" value="P:maturation of 5S rRNA"/>
    <property type="evidence" value="ECO:0007669"/>
    <property type="project" value="TreeGrafter"/>
</dbReference>
<proteinExistence type="inferred from homology"/>
<feature type="compositionally biased region" description="Basic and acidic residues" evidence="4">
    <location>
        <begin position="95"/>
        <end position="108"/>
    </location>
</feature>
<dbReference type="PANTHER" id="PTHR14152:SF5">
    <property type="entry name" value="U4_U6.U5 TRI-SNRNP-ASSOCIATED PROTEIN 1"/>
    <property type="match status" value="1"/>
</dbReference>
<dbReference type="InterPro" id="IPR005011">
    <property type="entry name" value="SNU66/SART1"/>
</dbReference>
<dbReference type="EMBL" id="MUJZ01043592">
    <property type="protein sequence ID" value="OTF75119.1"/>
    <property type="molecule type" value="Genomic_DNA"/>
</dbReference>
<dbReference type="GO" id="GO:0045292">
    <property type="term" value="P:mRNA cis splicing, via spliceosome"/>
    <property type="evidence" value="ECO:0007669"/>
    <property type="project" value="TreeGrafter"/>
</dbReference>
<dbReference type="Proteomes" id="UP000194236">
    <property type="component" value="Unassembled WGS sequence"/>
</dbReference>
<comment type="similarity">
    <text evidence="2">Belongs to the SNU66/SART1 family.</text>
</comment>
<dbReference type="OrthoDB" id="5583at2759"/>